<dbReference type="OrthoDB" id="48584at2759"/>
<protein>
    <submittedName>
        <fullName evidence="2">Uncharacterized protein</fullName>
    </submittedName>
</protein>
<reference evidence="2" key="1">
    <citation type="submission" date="2020-06" db="EMBL/GenBank/DDBJ databases">
        <authorList>
            <consortium name="Plant Systems Biology data submission"/>
        </authorList>
    </citation>
    <scope>NUCLEOTIDE SEQUENCE</scope>
    <source>
        <strain evidence="2">D6</strain>
    </source>
</reference>
<feature type="region of interest" description="Disordered" evidence="1">
    <location>
        <begin position="143"/>
        <end position="172"/>
    </location>
</feature>
<evidence type="ECO:0000256" key="1">
    <source>
        <dbReference type="SAM" id="MobiDB-lite"/>
    </source>
</evidence>
<feature type="compositionally biased region" description="Acidic residues" evidence="1">
    <location>
        <begin position="143"/>
        <end position="166"/>
    </location>
</feature>
<name>A0A9N8HE22_9STRA</name>
<feature type="compositionally biased region" description="Basic residues" evidence="1">
    <location>
        <begin position="509"/>
        <end position="535"/>
    </location>
</feature>
<feature type="region of interest" description="Disordered" evidence="1">
    <location>
        <begin position="88"/>
        <end position="112"/>
    </location>
</feature>
<evidence type="ECO:0000313" key="2">
    <source>
        <dbReference type="EMBL" id="CAB9506878.1"/>
    </source>
</evidence>
<dbReference type="AlphaFoldDB" id="A0A9N8HE22"/>
<organism evidence="2 3">
    <name type="scientific">Seminavis robusta</name>
    <dbReference type="NCBI Taxonomy" id="568900"/>
    <lineage>
        <taxon>Eukaryota</taxon>
        <taxon>Sar</taxon>
        <taxon>Stramenopiles</taxon>
        <taxon>Ochrophyta</taxon>
        <taxon>Bacillariophyta</taxon>
        <taxon>Bacillariophyceae</taxon>
        <taxon>Bacillariophycidae</taxon>
        <taxon>Naviculales</taxon>
        <taxon>Naviculaceae</taxon>
        <taxon>Seminavis</taxon>
    </lineage>
</organism>
<comment type="caution">
    <text evidence="2">The sequence shown here is derived from an EMBL/GenBank/DDBJ whole genome shotgun (WGS) entry which is preliminary data.</text>
</comment>
<evidence type="ECO:0000313" key="3">
    <source>
        <dbReference type="Proteomes" id="UP001153069"/>
    </source>
</evidence>
<accession>A0A9N8HE22</accession>
<keyword evidence="3" id="KW-1185">Reference proteome</keyword>
<gene>
    <name evidence="2" type="ORF">SEMRO_282_G107590.1</name>
</gene>
<proteinExistence type="predicted"/>
<dbReference type="EMBL" id="CAICTM010000281">
    <property type="protein sequence ID" value="CAB9506878.1"/>
    <property type="molecule type" value="Genomic_DNA"/>
</dbReference>
<feature type="region of interest" description="Disordered" evidence="1">
    <location>
        <begin position="501"/>
        <end position="535"/>
    </location>
</feature>
<dbReference type="Proteomes" id="UP001153069">
    <property type="component" value="Unassembled WGS sequence"/>
</dbReference>
<sequence length="535" mass="61296">MVGSTMVAVAPMMHTNTSTSLTRVVDDPAERRARQREERTQRCTDAWISAIALAGQKVATARDEETLFLEIRRLDACRQFLEGQKRRWYGAPKKMPPKVDGNDDNDNNHNNQLSDFGGLVPSAVVMATSPFATQNPFAAFEDYDDDEDEDEEESTEEAEENNDEDPAMTPPPVRLMTMRRLLVRVLTTLSELHARVTNMRRHDRDDRYWTEGVDAYAEVVECLHAALLLADEEYGSLYPAANDNDDDDDDGVMIIALHEAIEPTRILRMHQLGDDAQVVMIALEHATRERQQYEGFAARRLEYLQNRLAPQWESRDEVKARLGRDRWENNPRPKNDYSQMRKDNERELRALEVAMGRLETIKSSLDGAYKRSQTIYKRVAAQHIHPGEDDDDDIENKVVAANRYNDLRSPYHNIRVPFKDYPDPTMVGGWTFTGSIQESYVEFFEKELQNNDGSTVLVKLDWYYSTATIKTSMDHPTKGPNQLFGKQVSPHEYRMILQNPRAHTDVRYRTRSHGGGRGRGRASRGRNKGFGRGGR</sequence>